<name>J9ZXE0_BACS1</name>
<dbReference type="InterPro" id="IPR018990">
    <property type="entry name" value="Prot_inh_I42_chagasin"/>
</dbReference>
<dbReference type="GO" id="GO:0004869">
    <property type="term" value="F:cysteine-type endopeptidase inhibitor activity"/>
    <property type="evidence" value="ECO:0007669"/>
    <property type="project" value="UniProtKB-KW"/>
</dbReference>
<dbReference type="InterPro" id="IPR036331">
    <property type="entry name" value="Chagasin-like_sf"/>
</dbReference>
<proteinExistence type="predicted"/>
<evidence type="ECO:0000256" key="1">
    <source>
        <dbReference type="ARBA" id="ARBA00022690"/>
    </source>
</evidence>
<protein>
    <submittedName>
        <fullName evidence="4">Chagasin-like pepetidase inhibitor</fullName>
    </submittedName>
</protein>
<dbReference type="Pfam" id="PF09394">
    <property type="entry name" value="Inhibitor_I42"/>
    <property type="match status" value="1"/>
</dbReference>
<sequence>MDNATHHFEQSHFGTLHEVGLYDEVSIELLEYATAGFRWEITYESPEAVEVIDSEYVPPESDAAGAAGLRRFRLRLVREGHVRLALQMICPFRKDDPPAASGTIELQVRP</sequence>
<dbReference type="MEROPS" id="I42.004"/>
<keyword evidence="2" id="KW-0789">Thiol protease inhibitor</keyword>
<evidence type="ECO:0000256" key="2">
    <source>
        <dbReference type="ARBA" id="ARBA00022704"/>
    </source>
</evidence>
<feature type="domain" description="Proteinase inhibitor I42 chagasin" evidence="3">
    <location>
        <begin position="23"/>
        <end position="99"/>
    </location>
</feature>
<keyword evidence="1" id="KW-0646">Protease inhibitor</keyword>
<dbReference type="AlphaFoldDB" id="J9ZXE0"/>
<organism evidence="4">
    <name type="scientific">Bacterium symbiont subsp. Theonella swinhoei (strain pTSMAC1)</name>
    <dbReference type="NCBI Taxonomy" id="1221190"/>
    <lineage>
        <taxon>Bacteria</taxon>
    </lineage>
</organism>
<dbReference type="Gene3D" id="2.60.40.2020">
    <property type="match status" value="1"/>
</dbReference>
<evidence type="ECO:0000313" key="4">
    <source>
        <dbReference type="EMBL" id="AFS60643.1"/>
    </source>
</evidence>
<accession>J9ZXE0</accession>
<gene>
    <name evidence="4" type="primary">poyG</name>
</gene>
<dbReference type="EMBL" id="JX456532">
    <property type="protein sequence ID" value="AFS60643.1"/>
    <property type="molecule type" value="Genomic_DNA"/>
</dbReference>
<dbReference type="SUPFAM" id="SSF141066">
    <property type="entry name" value="ICP-like"/>
    <property type="match status" value="1"/>
</dbReference>
<evidence type="ECO:0000259" key="3">
    <source>
        <dbReference type="Pfam" id="PF09394"/>
    </source>
</evidence>
<reference evidence="4" key="1">
    <citation type="journal article" date="2012" name="Science">
        <title>Metagenome mining reveals polytheonamides as posttranslationally modified ribosomal peptides.</title>
        <authorList>
            <person name="Freeman M.F."/>
            <person name="Gurgui C."/>
            <person name="Helf M.J."/>
            <person name="Morinaka B.I."/>
            <person name="Uria A.R."/>
            <person name="Oldham N.J."/>
            <person name="Sahl H.G."/>
            <person name="Matsunaga S."/>
            <person name="Piel J."/>
        </authorList>
    </citation>
    <scope>NUCLEOTIDE SEQUENCE</scope>
</reference>